<protein>
    <submittedName>
        <fullName evidence="4">Uncharacterized protein LOC100372845</fullName>
    </submittedName>
</protein>
<proteinExistence type="inferred from homology"/>
<dbReference type="GeneID" id="100372845"/>
<feature type="region of interest" description="Disordered" evidence="2">
    <location>
        <begin position="426"/>
        <end position="457"/>
    </location>
</feature>
<dbReference type="RefSeq" id="XP_002739880.2">
    <property type="nucleotide sequence ID" value="XM_002739834.2"/>
</dbReference>
<evidence type="ECO:0000313" key="4">
    <source>
        <dbReference type="RefSeq" id="XP_002739880.2"/>
    </source>
</evidence>
<reference evidence="4" key="1">
    <citation type="submission" date="2025-08" db="UniProtKB">
        <authorList>
            <consortium name="RefSeq"/>
        </authorList>
    </citation>
    <scope>IDENTIFICATION</scope>
    <source>
        <tissue evidence="4">Testes</tissue>
    </source>
</reference>
<evidence type="ECO:0000256" key="1">
    <source>
        <dbReference type="ARBA" id="ARBA00007753"/>
    </source>
</evidence>
<dbReference type="PANTHER" id="PTHR28584">
    <property type="entry name" value="FAMILY WITH SEQUENCE SIMILARITY 228 MEMBER A"/>
    <property type="match status" value="1"/>
</dbReference>
<evidence type="ECO:0000313" key="3">
    <source>
        <dbReference type="Proteomes" id="UP000694865"/>
    </source>
</evidence>
<dbReference type="PANTHER" id="PTHR28584:SF1">
    <property type="entry name" value="PROTEIN FAM228B"/>
    <property type="match status" value="1"/>
</dbReference>
<dbReference type="Proteomes" id="UP000694865">
    <property type="component" value="Unplaced"/>
</dbReference>
<accession>A0ABM0GY13</accession>
<sequence length="625" mass="72170">MALQDTRGMITVHSPNLVETLRIDRDDHIYTTMVKKGSKQRLLAKRPWSTPIPSRSLTSISSRVSTSGSSVRSTDQMTKIQNWISEKSVRHIQEKADPERLETKKLYMSLLDEEDGFVKDIDEFVTNKDYLDLRKKEMLHKKWSERVYEPLQKQIYREMKVQYPGVESRKRNLHDNYVDYCNRRPVFLDTMSKNDYNPLELQNPRPAPIIATTEELEDPLIAQEKVRNEEDKAVVRCMTGKSLSDKEIEQYRLPPLPLVPLGRHGTECSSWLAMKLHDIDSDSRVQSRRRMKSNFNDSQYDSEEWSNMPFDPKIVDEEMQCQKKRMYSIYPWANPPTCSPNRWNLEPVSFPTMSGKPRYLCFHTLSRQQIASVRQQLLLERERYADKMDSRDCFRRMVAKSQDSKPEMHGLHQDNTEALSHIPANDRSRDVTPLAGPHHAAKHTSEKHPENKSSNPHIDAEAISVPWLSNNVKIAPKKEILEEKNRKAMAAFERICKLSSSHAAAKSKSDSLASYHMKLKTGSYQKNISTNQPREVISIPRRFDKTCTVNTTSKKETPPEEKKTKPMTAFAKMRAKLMGSTVPQKVEVTNTTLTTNYPVTPVKRPREADESDVAIKTKSKRIRIG</sequence>
<keyword evidence="3" id="KW-1185">Reference proteome</keyword>
<dbReference type="InterPro" id="IPR040046">
    <property type="entry name" value="FAM228"/>
</dbReference>
<evidence type="ECO:0000256" key="2">
    <source>
        <dbReference type="SAM" id="MobiDB-lite"/>
    </source>
</evidence>
<name>A0ABM0GY13_SACKO</name>
<gene>
    <name evidence="4" type="primary">LOC100372845</name>
</gene>
<comment type="similarity">
    <text evidence="1">Belongs to the FAM228 family.</text>
</comment>
<organism evidence="3 4">
    <name type="scientific">Saccoglossus kowalevskii</name>
    <name type="common">Acorn worm</name>
    <dbReference type="NCBI Taxonomy" id="10224"/>
    <lineage>
        <taxon>Eukaryota</taxon>
        <taxon>Metazoa</taxon>
        <taxon>Hemichordata</taxon>
        <taxon>Enteropneusta</taxon>
        <taxon>Harrimaniidae</taxon>
        <taxon>Saccoglossus</taxon>
    </lineage>
</organism>